<comment type="catalytic activity">
    <reaction evidence="5">
        <text>D-5-benzylhydantoin = L-5-benzylhydantoin</text>
        <dbReference type="Rhea" id="RHEA:83991"/>
        <dbReference type="ChEBI" id="CHEBI:176864"/>
        <dbReference type="ChEBI" id="CHEBI:233540"/>
    </reaction>
</comment>
<dbReference type="GO" id="GO:0047661">
    <property type="term" value="F:amino-acid racemase activity"/>
    <property type="evidence" value="ECO:0007669"/>
    <property type="project" value="InterPro"/>
</dbReference>
<keyword evidence="8" id="KW-1185">Reference proteome</keyword>
<dbReference type="InterPro" id="IPR015942">
    <property type="entry name" value="Asp/Glu/hydantoin_racemase"/>
</dbReference>
<protein>
    <recommendedName>
        <fullName evidence="4">Hydantoin racemase</fullName>
        <ecNumber evidence="3">5.1.99.5</ecNumber>
    </recommendedName>
</protein>
<evidence type="ECO:0000313" key="7">
    <source>
        <dbReference type="EMBL" id="TBW36639.1"/>
    </source>
</evidence>
<comment type="similarity">
    <text evidence="1">Belongs to the HyuE racemase family.</text>
</comment>
<dbReference type="Proteomes" id="UP000292781">
    <property type="component" value="Unassembled WGS sequence"/>
</dbReference>
<proteinExistence type="inferred from homology"/>
<dbReference type="EMBL" id="SJFN01000019">
    <property type="protein sequence ID" value="TBW36639.1"/>
    <property type="molecule type" value="Genomic_DNA"/>
</dbReference>
<sequence>MLVHVCNPNTTQAMTAKIRVAAERAAAPGTTILADESAFGPVSIEGPYDAAFAVPGLIERIRAAAAAGAAGHVVACFDDTGLDAARALADRPVIGIGEAAFHMASLIAETFTVVTTLSRSIPTISANLARYGLSARCVRVRASEVAVLELEDPHSPAVERISAEIARALAEDRPEAIVLGCAGMTDLAALLSARHGLPVIDGVGAAVTLIEGLARLGLTTSKIGGWARPLPKRYDGAFAGFAPVA</sequence>
<accession>A0A4Q9VME3</accession>
<dbReference type="Gene3D" id="3.40.50.12500">
    <property type="match status" value="1"/>
</dbReference>
<dbReference type="InterPro" id="IPR052186">
    <property type="entry name" value="Hydantoin_racemase-like"/>
</dbReference>
<name>A0A4Q9VME3_9HYPH</name>
<evidence type="ECO:0000256" key="2">
    <source>
        <dbReference type="ARBA" id="ARBA00051635"/>
    </source>
</evidence>
<comment type="catalytic activity">
    <reaction evidence="6">
        <text>D-5-isobutylhydantoin = L-5-isobutylhydantoin</text>
        <dbReference type="Rhea" id="RHEA:84231"/>
        <dbReference type="ChEBI" id="CHEBI:233609"/>
        <dbReference type="ChEBI" id="CHEBI:233610"/>
    </reaction>
</comment>
<dbReference type="AlphaFoldDB" id="A0A4Q9VME3"/>
<dbReference type="InterPro" id="IPR053714">
    <property type="entry name" value="Iso_Racemase_Enz_sf"/>
</dbReference>
<dbReference type="FunFam" id="3.40.50.12500:FF:000001">
    <property type="entry name" value="Putative hydantoin racemase"/>
    <property type="match status" value="1"/>
</dbReference>
<gene>
    <name evidence="7" type="ORF">EYW49_13670</name>
</gene>
<dbReference type="OrthoDB" id="9791723at2"/>
<organism evidence="7 8">
    <name type="scientific">Siculibacillus lacustris</name>
    <dbReference type="NCBI Taxonomy" id="1549641"/>
    <lineage>
        <taxon>Bacteria</taxon>
        <taxon>Pseudomonadati</taxon>
        <taxon>Pseudomonadota</taxon>
        <taxon>Alphaproteobacteria</taxon>
        <taxon>Hyphomicrobiales</taxon>
        <taxon>Ancalomicrobiaceae</taxon>
        <taxon>Siculibacillus</taxon>
    </lineage>
</organism>
<evidence type="ECO:0000256" key="6">
    <source>
        <dbReference type="ARBA" id="ARBA00093234"/>
    </source>
</evidence>
<dbReference type="Pfam" id="PF01177">
    <property type="entry name" value="Asp_Glu_race"/>
    <property type="match status" value="1"/>
</dbReference>
<dbReference type="RefSeq" id="WP_131310146.1">
    <property type="nucleotide sequence ID" value="NZ_SJFN01000019.1"/>
</dbReference>
<evidence type="ECO:0000313" key="8">
    <source>
        <dbReference type="Proteomes" id="UP000292781"/>
    </source>
</evidence>
<reference evidence="7 8" key="1">
    <citation type="submission" date="2019-02" db="EMBL/GenBank/DDBJ databases">
        <title>Siculibacillus lacustris gen. nov., sp. nov., a new rosette-forming bacterium isolated from a freshwater crater lake (Lake St. Ana, Romania).</title>
        <authorList>
            <person name="Felfoldi T."/>
            <person name="Marton Z."/>
            <person name="Szabo A."/>
            <person name="Mentes A."/>
            <person name="Boka K."/>
            <person name="Marialigeti K."/>
            <person name="Mathe I."/>
            <person name="Koncz M."/>
            <person name="Schumann P."/>
            <person name="Toth E."/>
        </authorList>
    </citation>
    <scope>NUCLEOTIDE SEQUENCE [LARGE SCALE GENOMIC DNA]</scope>
    <source>
        <strain evidence="7 8">SA-279</strain>
    </source>
</reference>
<dbReference type="GO" id="GO:0036348">
    <property type="term" value="F:hydantoin racemase activity"/>
    <property type="evidence" value="ECO:0007669"/>
    <property type="project" value="UniProtKB-EC"/>
</dbReference>
<dbReference type="EC" id="5.1.99.5" evidence="3"/>
<evidence type="ECO:0000256" key="3">
    <source>
        <dbReference type="ARBA" id="ARBA00066406"/>
    </source>
</evidence>
<evidence type="ECO:0000256" key="5">
    <source>
        <dbReference type="ARBA" id="ARBA00093199"/>
    </source>
</evidence>
<dbReference type="PANTHER" id="PTHR28047:SF5">
    <property type="entry name" value="PROTEIN DCG1"/>
    <property type="match status" value="1"/>
</dbReference>
<evidence type="ECO:0000256" key="1">
    <source>
        <dbReference type="ARBA" id="ARBA00038414"/>
    </source>
</evidence>
<comment type="caution">
    <text evidence="7">The sequence shown here is derived from an EMBL/GenBank/DDBJ whole genome shotgun (WGS) entry which is preliminary data.</text>
</comment>
<comment type="catalytic activity">
    <reaction evidence="2">
        <text>a D-5-monosubstituted hydantoin = a L-5-monosubstituted hydantoin</text>
        <dbReference type="Rhea" id="RHEA:46624"/>
        <dbReference type="ChEBI" id="CHEBI:86339"/>
        <dbReference type="ChEBI" id="CHEBI:86340"/>
        <dbReference type="EC" id="5.1.99.5"/>
    </reaction>
</comment>
<evidence type="ECO:0000256" key="4">
    <source>
        <dbReference type="ARBA" id="ARBA00067972"/>
    </source>
</evidence>
<dbReference type="PANTHER" id="PTHR28047">
    <property type="entry name" value="PROTEIN DCG1"/>
    <property type="match status" value="1"/>
</dbReference>